<organism evidence="1 2">
    <name type="scientific">Ephemerocybe angulata</name>
    <dbReference type="NCBI Taxonomy" id="980116"/>
    <lineage>
        <taxon>Eukaryota</taxon>
        <taxon>Fungi</taxon>
        <taxon>Dikarya</taxon>
        <taxon>Basidiomycota</taxon>
        <taxon>Agaricomycotina</taxon>
        <taxon>Agaricomycetes</taxon>
        <taxon>Agaricomycetidae</taxon>
        <taxon>Agaricales</taxon>
        <taxon>Agaricineae</taxon>
        <taxon>Psathyrellaceae</taxon>
        <taxon>Ephemerocybe</taxon>
    </lineage>
</organism>
<protein>
    <submittedName>
        <fullName evidence="1">Uncharacterized protein</fullName>
    </submittedName>
</protein>
<proteinExistence type="predicted"/>
<keyword evidence="2" id="KW-1185">Reference proteome</keyword>
<accession>A0A8H6HAT2</accession>
<comment type="caution">
    <text evidence="1">The sequence shown here is derived from an EMBL/GenBank/DDBJ whole genome shotgun (WGS) entry which is preliminary data.</text>
</comment>
<gene>
    <name evidence="1" type="ORF">DFP72DRAFT_860581</name>
</gene>
<sequence>MLTTCGFKEDKLNEWTAILYFKHDNGTYIHIPPKANHWAGETNGGFTVNNIVSLFTTSSLILVYNIRHGDSPLFLYLHEWPKGPRWNSPATELPQAEGARVYEECE</sequence>
<evidence type="ECO:0000313" key="1">
    <source>
        <dbReference type="EMBL" id="KAF6742396.1"/>
    </source>
</evidence>
<name>A0A8H6HAT2_9AGAR</name>
<dbReference type="EMBL" id="JACGCI010000186">
    <property type="protein sequence ID" value="KAF6742396.1"/>
    <property type="molecule type" value="Genomic_DNA"/>
</dbReference>
<dbReference type="OrthoDB" id="74764at2759"/>
<dbReference type="Proteomes" id="UP000521943">
    <property type="component" value="Unassembled WGS sequence"/>
</dbReference>
<dbReference type="AlphaFoldDB" id="A0A8H6HAT2"/>
<reference evidence="1 2" key="1">
    <citation type="submission" date="2020-07" db="EMBL/GenBank/DDBJ databases">
        <title>Comparative genomics of pyrophilous fungi reveals a link between fire events and developmental genes.</title>
        <authorList>
            <consortium name="DOE Joint Genome Institute"/>
            <person name="Steindorff A.S."/>
            <person name="Carver A."/>
            <person name="Calhoun S."/>
            <person name="Stillman K."/>
            <person name="Liu H."/>
            <person name="Lipzen A."/>
            <person name="Pangilinan J."/>
            <person name="Labutti K."/>
            <person name="Bruns T.D."/>
            <person name="Grigoriev I.V."/>
        </authorList>
    </citation>
    <scope>NUCLEOTIDE SEQUENCE [LARGE SCALE GENOMIC DNA]</scope>
    <source>
        <strain evidence="1 2">CBS 144469</strain>
    </source>
</reference>
<evidence type="ECO:0000313" key="2">
    <source>
        <dbReference type="Proteomes" id="UP000521943"/>
    </source>
</evidence>